<dbReference type="RefSeq" id="WP_244016730.1">
    <property type="nucleotide sequence ID" value="NZ_JALHLF010000005.1"/>
</dbReference>
<dbReference type="PROSITE" id="PS51186">
    <property type="entry name" value="GNAT"/>
    <property type="match status" value="1"/>
</dbReference>
<name>A0ABT0B962_9SPHN</name>
<proteinExistence type="predicted"/>
<dbReference type="Gene3D" id="3.40.630.30">
    <property type="match status" value="1"/>
</dbReference>
<evidence type="ECO:0000313" key="3">
    <source>
        <dbReference type="Proteomes" id="UP001162881"/>
    </source>
</evidence>
<comment type="caution">
    <text evidence="2">The sequence shown here is derived from an EMBL/GenBank/DDBJ whole genome shotgun (WGS) entry which is preliminary data.</text>
</comment>
<dbReference type="InterPro" id="IPR016181">
    <property type="entry name" value="Acyl_CoA_acyltransferase"/>
</dbReference>
<dbReference type="Proteomes" id="UP001162881">
    <property type="component" value="Unassembled WGS sequence"/>
</dbReference>
<gene>
    <name evidence="2" type="ORF">MTR62_02630</name>
</gene>
<accession>A0ABT0B962</accession>
<dbReference type="EMBL" id="JALHLF010000005">
    <property type="protein sequence ID" value="MCJ2181610.1"/>
    <property type="molecule type" value="Genomic_DNA"/>
</dbReference>
<dbReference type="SUPFAM" id="SSF55729">
    <property type="entry name" value="Acyl-CoA N-acyltransferases (Nat)"/>
    <property type="match status" value="1"/>
</dbReference>
<evidence type="ECO:0000259" key="1">
    <source>
        <dbReference type="PROSITE" id="PS51186"/>
    </source>
</evidence>
<sequence length="195" mass="21853">MAVMVTVLRERQIAPVLDALAQLRQVVFAQWPYLYDGDAAYERDYVREFAAEPDSVLIAARDGARIVGMATASPMGAQKEAFRAPFAARGIDTGALFYFGESVLLAPYRGQGIGHAFFDQREACALAVGARAACFAAVVRPEDHPDRPADYRALDGFWRKRGYAPVEGLVTPFAWKDHRDEHESEKPMQFWLRHF</sequence>
<dbReference type="Pfam" id="PF00583">
    <property type="entry name" value="Acetyltransf_1"/>
    <property type="match status" value="1"/>
</dbReference>
<organism evidence="2 3">
    <name type="scientific">Novosphingobium organovorum</name>
    <dbReference type="NCBI Taxonomy" id="2930092"/>
    <lineage>
        <taxon>Bacteria</taxon>
        <taxon>Pseudomonadati</taxon>
        <taxon>Pseudomonadota</taxon>
        <taxon>Alphaproteobacteria</taxon>
        <taxon>Sphingomonadales</taxon>
        <taxon>Sphingomonadaceae</taxon>
        <taxon>Novosphingobium</taxon>
    </lineage>
</organism>
<dbReference type="InterPro" id="IPR000182">
    <property type="entry name" value="GNAT_dom"/>
</dbReference>
<evidence type="ECO:0000313" key="2">
    <source>
        <dbReference type="EMBL" id="MCJ2181610.1"/>
    </source>
</evidence>
<reference evidence="2" key="1">
    <citation type="submission" date="2022-03" db="EMBL/GenBank/DDBJ databases">
        <title>Identification of a novel bacterium isolated from mangrove sediments.</title>
        <authorList>
            <person name="Pan X."/>
        </authorList>
    </citation>
    <scope>NUCLEOTIDE SEQUENCE</scope>
    <source>
        <strain evidence="2">B1949</strain>
    </source>
</reference>
<keyword evidence="3" id="KW-1185">Reference proteome</keyword>
<feature type="domain" description="N-acetyltransferase" evidence="1">
    <location>
        <begin position="8"/>
        <end position="193"/>
    </location>
</feature>
<protein>
    <submittedName>
        <fullName evidence="2">GNAT family N-acetyltransferase</fullName>
    </submittedName>
</protein>